<protein>
    <submittedName>
        <fullName evidence="3">Uncharacterized protein</fullName>
    </submittedName>
</protein>
<name>A0AAN8IHA9_TRICO</name>
<reference evidence="3 4" key="1">
    <citation type="submission" date="2019-10" db="EMBL/GenBank/DDBJ databases">
        <title>Assembly and Annotation for the nematode Trichostrongylus colubriformis.</title>
        <authorList>
            <person name="Martin J."/>
        </authorList>
    </citation>
    <scope>NUCLEOTIDE SEQUENCE [LARGE SCALE GENOMIC DNA]</scope>
    <source>
        <strain evidence="3">G859</strain>
        <tissue evidence="3">Whole worm</tissue>
    </source>
</reference>
<keyword evidence="2" id="KW-0472">Membrane</keyword>
<keyword evidence="2" id="KW-0812">Transmembrane</keyword>
<gene>
    <name evidence="3" type="ORF">GCK32_014557</name>
</gene>
<keyword evidence="4" id="KW-1185">Reference proteome</keyword>
<evidence type="ECO:0000313" key="4">
    <source>
        <dbReference type="Proteomes" id="UP001331761"/>
    </source>
</evidence>
<feature type="compositionally biased region" description="Basic residues" evidence="1">
    <location>
        <begin position="291"/>
        <end position="313"/>
    </location>
</feature>
<feature type="transmembrane region" description="Helical" evidence="2">
    <location>
        <begin position="238"/>
        <end position="257"/>
    </location>
</feature>
<organism evidence="3 4">
    <name type="scientific">Trichostrongylus colubriformis</name>
    <name type="common">Black scour worm</name>
    <dbReference type="NCBI Taxonomy" id="6319"/>
    <lineage>
        <taxon>Eukaryota</taxon>
        <taxon>Metazoa</taxon>
        <taxon>Ecdysozoa</taxon>
        <taxon>Nematoda</taxon>
        <taxon>Chromadorea</taxon>
        <taxon>Rhabditida</taxon>
        <taxon>Rhabditina</taxon>
        <taxon>Rhabditomorpha</taxon>
        <taxon>Strongyloidea</taxon>
        <taxon>Trichostrongylidae</taxon>
        <taxon>Trichostrongylus</taxon>
    </lineage>
</organism>
<accession>A0AAN8IHA9</accession>
<comment type="caution">
    <text evidence="3">The sequence shown here is derived from an EMBL/GenBank/DDBJ whole genome shotgun (WGS) entry which is preliminary data.</text>
</comment>
<keyword evidence="2" id="KW-1133">Transmembrane helix</keyword>
<proteinExistence type="predicted"/>
<sequence length="313" mass="34168">KWKITHRPETYYVVVVAKLGAYTGPKSAEKTIKVPELVPVESPKILRPDVFNPADVYINFEPLPLDKLPGIDKGCKNLISEVYYASVECSTGAGPSPRSTWVPVETGKFGVGPAGKVTRRPIKSTESESDVDVSIKASGGMSIIVSWSFVMKNGSRFDQRHIKNLRVLHYSKGSDNAYSVRRTLTKDPTLRQIDAGLSPGYKFDLSCHFYAINVSFHSNRSAYETTEETCYSFVSPGFLILYATVLVVILLLSGIIFQVTKSRKTAAAQAGSTTTMSTTSGTTTSSSTTGVKRKGKSKSKSRSKKGSKKRSGR</sequence>
<evidence type="ECO:0000256" key="1">
    <source>
        <dbReference type="SAM" id="MobiDB-lite"/>
    </source>
</evidence>
<dbReference type="Proteomes" id="UP001331761">
    <property type="component" value="Unassembled WGS sequence"/>
</dbReference>
<feature type="region of interest" description="Disordered" evidence="1">
    <location>
        <begin position="268"/>
        <end position="313"/>
    </location>
</feature>
<dbReference type="EMBL" id="WIXE01019219">
    <property type="protein sequence ID" value="KAK5970218.1"/>
    <property type="molecule type" value="Genomic_DNA"/>
</dbReference>
<feature type="non-terminal residue" evidence="3">
    <location>
        <position position="1"/>
    </location>
</feature>
<dbReference type="AlphaFoldDB" id="A0AAN8IHA9"/>
<evidence type="ECO:0000256" key="2">
    <source>
        <dbReference type="SAM" id="Phobius"/>
    </source>
</evidence>
<evidence type="ECO:0000313" key="3">
    <source>
        <dbReference type="EMBL" id="KAK5970218.1"/>
    </source>
</evidence>
<feature type="compositionally biased region" description="Low complexity" evidence="1">
    <location>
        <begin position="271"/>
        <end position="290"/>
    </location>
</feature>